<feature type="compositionally biased region" description="Polar residues" evidence="5">
    <location>
        <begin position="125"/>
        <end position="139"/>
    </location>
</feature>
<feature type="region of interest" description="Disordered" evidence="5">
    <location>
        <begin position="273"/>
        <end position="302"/>
    </location>
</feature>
<gene>
    <name evidence="7" type="primary">FIP1</name>
    <name evidence="7" type="ORF">IWQ62_000976</name>
</gene>
<feature type="compositionally biased region" description="Low complexity" evidence="5">
    <location>
        <begin position="332"/>
        <end position="348"/>
    </location>
</feature>
<dbReference type="GO" id="GO:0006397">
    <property type="term" value="P:mRNA processing"/>
    <property type="evidence" value="ECO:0007669"/>
    <property type="project" value="UniProtKB-KW"/>
</dbReference>
<dbReference type="Proteomes" id="UP001150925">
    <property type="component" value="Unassembled WGS sequence"/>
</dbReference>
<feature type="compositionally biased region" description="Basic and acidic residues" evidence="5">
    <location>
        <begin position="35"/>
        <end position="47"/>
    </location>
</feature>
<dbReference type="PANTHER" id="PTHR13484">
    <property type="entry name" value="FIP1-LIKE 1 PROTEIN"/>
    <property type="match status" value="1"/>
</dbReference>
<name>A0A9W8AUQ0_9FUNG</name>
<sequence>MDNSDIDEFLYGSDFKNDEENADTQATLATDNGATDEKHDDKSRQSIEKPSVTEGNLESTGEPSHSTSNEEAVAPEGENEVEGEAEDYDSESDLEIIIEPKKDAASPGTTAQPGTESTNDDTAKDTTTPSAPQATSETATGPMGRRAGLDIDAVGQYDGKDIYDYDLEGAEDKPWRKPGADITDYFNYGFNEFSWNMYCARQKQLREDQQLKKKINVFNAGNPMAGDMRGMGVGMNPMMGAMPMRPMGGMMGPMGPNMRVPMGPMGMMNMPHEMDMGNERPPSGDEEPNNGEERFGRPTPGYGMMGPNRPMMGGPMGNFPGQVGGPYPMRPFPYNMNGPGPGNRPNFQQGGGPPPAMGHNLPNSAHPAGSSGQTQQGEPELGIPPALAQGRHRNSAMGEDDGSGHGWQESEDPPRSPREQALSSQNISRAPPSSKPFDRRAERYPRSPSPHRDRSLSPQRGSTRGIRTRRHEPSASPRPSSRDTRRLERREPGHRTRESSRSRGGSRDSRADRAWNESSAGGSKAHYHIRSRDSAGARPPTSRNRSRTPPPQTRHRTSTRRAR</sequence>
<feature type="region of interest" description="Disordered" evidence="5">
    <location>
        <begin position="330"/>
        <end position="563"/>
    </location>
</feature>
<feature type="compositionally biased region" description="Polar residues" evidence="5">
    <location>
        <begin position="23"/>
        <end position="33"/>
    </location>
</feature>
<feature type="region of interest" description="Disordered" evidence="5">
    <location>
        <begin position="1"/>
        <end position="150"/>
    </location>
</feature>
<dbReference type="EMBL" id="JANBPY010000125">
    <property type="protein sequence ID" value="KAJ1968874.1"/>
    <property type="molecule type" value="Genomic_DNA"/>
</dbReference>
<feature type="compositionally biased region" description="Basic and acidic residues" evidence="5">
    <location>
        <begin position="480"/>
        <end position="515"/>
    </location>
</feature>
<proteinExistence type="inferred from homology"/>
<dbReference type="Pfam" id="PF05182">
    <property type="entry name" value="Fip1"/>
    <property type="match status" value="1"/>
</dbReference>
<organism evidence="7 8">
    <name type="scientific">Dispira parvispora</name>
    <dbReference type="NCBI Taxonomy" id="1520584"/>
    <lineage>
        <taxon>Eukaryota</taxon>
        <taxon>Fungi</taxon>
        <taxon>Fungi incertae sedis</taxon>
        <taxon>Zoopagomycota</taxon>
        <taxon>Kickxellomycotina</taxon>
        <taxon>Dimargaritomycetes</taxon>
        <taxon>Dimargaritales</taxon>
        <taxon>Dimargaritaceae</taxon>
        <taxon>Dispira</taxon>
    </lineage>
</organism>
<keyword evidence="3" id="KW-0507">mRNA processing</keyword>
<evidence type="ECO:0000313" key="7">
    <source>
        <dbReference type="EMBL" id="KAJ1968874.1"/>
    </source>
</evidence>
<evidence type="ECO:0000256" key="2">
    <source>
        <dbReference type="ARBA" id="ARBA00007459"/>
    </source>
</evidence>
<evidence type="ECO:0000313" key="8">
    <source>
        <dbReference type="Proteomes" id="UP001150925"/>
    </source>
</evidence>
<evidence type="ECO:0000256" key="3">
    <source>
        <dbReference type="ARBA" id="ARBA00022664"/>
    </source>
</evidence>
<evidence type="ECO:0000259" key="6">
    <source>
        <dbReference type="Pfam" id="PF05182"/>
    </source>
</evidence>
<comment type="caution">
    <text evidence="7">The sequence shown here is derived from an EMBL/GenBank/DDBJ whole genome shotgun (WGS) entry which is preliminary data.</text>
</comment>
<accession>A0A9W8AUQ0</accession>
<feature type="compositionally biased region" description="Polar residues" evidence="5">
    <location>
        <begin position="53"/>
        <end position="67"/>
    </location>
</feature>
<keyword evidence="4" id="KW-0539">Nucleus</keyword>
<reference evidence="7" key="1">
    <citation type="submission" date="2022-07" db="EMBL/GenBank/DDBJ databases">
        <title>Phylogenomic reconstructions and comparative analyses of Kickxellomycotina fungi.</title>
        <authorList>
            <person name="Reynolds N.K."/>
            <person name="Stajich J.E."/>
            <person name="Barry K."/>
            <person name="Grigoriev I.V."/>
            <person name="Crous P."/>
            <person name="Smith M.E."/>
        </authorList>
    </citation>
    <scope>NUCLEOTIDE SEQUENCE</scope>
    <source>
        <strain evidence="7">RSA 1196</strain>
    </source>
</reference>
<dbReference type="AlphaFoldDB" id="A0A9W8AUQ0"/>
<feature type="domain" description="Pre-mRNA polyadenylation factor Fip1" evidence="6">
    <location>
        <begin position="164"/>
        <end position="206"/>
    </location>
</feature>
<comment type="similarity">
    <text evidence="2">Belongs to the FIP1 family.</text>
</comment>
<feature type="compositionally biased region" description="Acidic residues" evidence="5">
    <location>
        <begin position="77"/>
        <end position="96"/>
    </location>
</feature>
<dbReference type="InterPro" id="IPR051187">
    <property type="entry name" value="Pre-mRNA_3'-end_processing_reg"/>
</dbReference>
<comment type="subcellular location">
    <subcellularLocation>
        <location evidence="1">Nucleus</location>
    </subcellularLocation>
</comment>
<keyword evidence="8" id="KW-1185">Reference proteome</keyword>
<feature type="compositionally biased region" description="Basic and acidic residues" evidence="5">
    <location>
        <begin position="436"/>
        <end position="455"/>
    </location>
</feature>
<protein>
    <submittedName>
        <fullName evidence="7">Cleavage polyadenylation factor subunit fip1</fullName>
    </submittedName>
</protein>
<feature type="compositionally biased region" description="Polar residues" evidence="5">
    <location>
        <begin position="107"/>
        <end position="117"/>
    </location>
</feature>
<evidence type="ECO:0000256" key="5">
    <source>
        <dbReference type="SAM" id="MobiDB-lite"/>
    </source>
</evidence>
<feature type="compositionally biased region" description="Basic residues" evidence="5">
    <location>
        <begin position="553"/>
        <end position="563"/>
    </location>
</feature>
<dbReference type="InterPro" id="IPR007854">
    <property type="entry name" value="Fip1_dom"/>
</dbReference>
<evidence type="ECO:0000256" key="4">
    <source>
        <dbReference type="ARBA" id="ARBA00023242"/>
    </source>
</evidence>
<dbReference type="PANTHER" id="PTHR13484:SF0">
    <property type="entry name" value="PRE-MRNA 3'-END-PROCESSING FACTOR FIP1"/>
    <property type="match status" value="1"/>
</dbReference>
<dbReference type="GO" id="GO:0005847">
    <property type="term" value="C:mRNA cleavage and polyadenylation specificity factor complex"/>
    <property type="evidence" value="ECO:0007669"/>
    <property type="project" value="TreeGrafter"/>
</dbReference>
<evidence type="ECO:0000256" key="1">
    <source>
        <dbReference type="ARBA" id="ARBA00004123"/>
    </source>
</evidence>
<dbReference type="OrthoDB" id="1917198at2759"/>